<dbReference type="Gene3D" id="1.10.4190.10">
    <property type="entry name" value="Urease accessory protein UreF"/>
    <property type="match status" value="1"/>
</dbReference>
<evidence type="ECO:0000256" key="1">
    <source>
        <dbReference type="ARBA" id="ARBA00022988"/>
    </source>
</evidence>
<protein>
    <recommendedName>
        <fullName evidence="3">Urease accessory protein UreF</fullName>
    </recommendedName>
</protein>
<gene>
    <name evidence="3" type="primary">ureF</name>
    <name evidence="4" type="ORF">H0I76_05730</name>
</gene>
<evidence type="ECO:0000256" key="3">
    <source>
        <dbReference type="HAMAP-Rule" id="MF_01385"/>
    </source>
</evidence>
<evidence type="ECO:0000256" key="2">
    <source>
        <dbReference type="ARBA" id="ARBA00023186"/>
    </source>
</evidence>
<proteinExistence type="inferred from homology"/>
<dbReference type="Proteomes" id="UP000655420">
    <property type="component" value="Unassembled WGS sequence"/>
</dbReference>
<comment type="subcellular location">
    <subcellularLocation>
        <location evidence="3">Cytoplasm</location>
    </subcellularLocation>
</comment>
<keyword evidence="1 3" id="KW-0996">Nickel insertion</keyword>
<dbReference type="GO" id="GO:0016151">
    <property type="term" value="F:nickel cation binding"/>
    <property type="evidence" value="ECO:0007669"/>
    <property type="project" value="UniProtKB-UniRule"/>
</dbReference>
<dbReference type="InterPro" id="IPR002639">
    <property type="entry name" value="UreF"/>
</dbReference>
<dbReference type="RefSeq" id="WP_200608177.1">
    <property type="nucleotide sequence ID" value="NZ_JAEHHL010000002.1"/>
</dbReference>
<dbReference type="InterPro" id="IPR038277">
    <property type="entry name" value="UreF_sf"/>
</dbReference>
<organism evidence="4 5">
    <name type="scientific">Thermohalobaculum xanthum</name>
    <dbReference type="NCBI Taxonomy" id="2753746"/>
    <lineage>
        <taxon>Bacteria</taxon>
        <taxon>Pseudomonadati</taxon>
        <taxon>Pseudomonadota</taxon>
        <taxon>Alphaproteobacteria</taxon>
        <taxon>Rhodobacterales</taxon>
        <taxon>Paracoccaceae</taxon>
        <taxon>Thermohalobaculum</taxon>
    </lineage>
</organism>
<dbReference type="GO" id="GO:0005737">
    <property type="term" value="C:cytoplasm"/>
    <property type="evidence" value="ECO:0007669"/>
    <property type="project" value="UniProtKB-SubCell"/>
</dbReference>
<comment type="function">
    <text evidence="3">Required for maturation of urease via the functional incorporation of the urease nickel metallocenter.</text>
</comment>
<comment type="caution">
    <text evidence="4">The sequence shown here is derived from an EMBL/GenBank/DDBJ whole genome shotgun (WGS) entry which is preliminary data.</text>
</comment>
<dbReference type="HAMAP" id="MF_01385">
    <property type="entry name" value="UreF"/>
    <property type="match status" value="1"/>
</dbReference>
<dbReference type="Pfam" id="PF01730">
    <property type="entry name" value="UreF"/>
    <property type="match status" value="1"/>
</dbReference>
<evidence type="ECO:0000313" key="5">
    <source>
        <dbReference type="Proteomes" id="UP000655420"/>
    </source>
</evidence>
<name>A0A8J7M6Z2_9RHOB</name>
<dbReference type="EMBL" id="JAEHHL010000002">
    <property type="protein sequence ID" value="MBK0398679.1"/>
    <property type="molecule type" value="Genomic_DNA"/>
</dbReference>
<evidence type="ECO:0000313" key="4">
    <source>
        <dbReference type="EMBL" id="MBK0398679.1"/>
    </source>
</evidence>
<keyword evidence="3" id="KW-0963">Cytoplasm</keyword>
<comment type="similarity">
    <text evidence="3">Belongs to the UreF family.</text>
</comment>
<reference evidence="4" key="1">
    <citation type="submission" date="2020-12" db="EMBL/GenBank/DDBJ databases">
        <title>Bacterial taxonomy.</title>
        <authorList>
            <person name="Pan X."/>
        </authorList>
    </citation>
    <scope>NUCLEOTIDE SEQUENCE</scope>
    <source>
        <strain evidence="4">M0105</strain>
    </source>
</reference>
<keyword evidence="2 3" id="KW-0143">Chaperone</keyword>
<accession>A0A8J7M6Z2</accession>
<dbReference type="PIRSF" id="PIRSF009467">
    <property type="entry name" value="Ureas_acces_UreF"/>
    <property type="match status" value="1"/>
</dbReference>
<sequence length="210" mass="21926">MTEALLKLATWLSPSYPVGAFTYSHGFEAAIGDGAIHDAETLAAWIADTLEHGAGRTDAILLAHAWRDPVDEQVAELARALAPSSERLLEAEAQGNAFAATTAAAWGPDLPAAPYPVAIGRAAAQHGLPLEDTAALYLHAFASNLVSAGIRLIPLGQTEGQGVVARLAPLIRRIAAEAIGASLDDIGSACFIGDIAAMRHETQSVRLFRS</sequence>
<keyword evidence="5" id="KW-1185">Reference proteome</keyword>
<comment type="subunit">
    <text evidence="3">UreD, UreF and UreG form a complex that acts as a GTP-hydrolysis-dependent molecular chaperone, activating the urease apoprotein by helping to assemble the nickel containing metallocenter of UreC. The UreE protein probably delivers the nickel.</text>
</comment>
<dbReference type="AlphaFoldDB" id="A0A8J7M6Z2"/>
<dbReference type="PANTHER" id="PTHR33620">
    <property type="entry name" value="UREASE ACCESSORY PROTEIN F"/>
    <property type="match status" value="1"/>
</dbReference>
<dbReference type="PANTHER" id="PTHR33620:SF1">
    <property type="entry name" value="UREASE ACCESSORY PROTEIN F"/>
    <property type="match status" value="1"/>
</dbReference>